<dbReference type="Pfam" id="PF09341">
    <property type="entry name" value="Pcc1"/>
    <property type="match status" value="1"/>
</dbReference>
<proteinExistence type="inferred from homology"/>
<reference evidence="2 3" key="2">
    <citation type="journal article" date="2009" name="BMC Genomics">
        <title>Identification of transcriptional signals in Encephalitozoon cuniculi widespread among Microsporidia phylum: support for accurate structural genome annotation.</title>
        <authorList>
            <person name="Peyretaillade E."/>
            <person name="Goncalves O."/>
            <person name="Terrat S."/>
            <person name="Dugat-Bony E."/>
            <person name="Wincker P."/>
            <person name="Cornman R.S."/>
            <person name="Evans J.D."/>
            <person name="Delbac F."/>
            <person name="Peyret P."/>
        </authorList>
    </citation>
    <scope>NUCLEOTIDE SEQUENCE [LARGE SCALE GENOMIC DNA]</scope>
    <source>
        <strain evidence="2 3">GB-M1</strain>
    </source>
</reference>
<dbReference type="KEGG" id="ecu:ECU04_0575"/>
<evidence type="ECO:0000313" key="2">
    <source>
        <dbReference type="EMBL" id="CCI73925.1"/>
    </source>
</evidence>
<dbReference type="InParanoid" id="I7L4E6"/>
<evidence type="ECO:0000313" key="3">
    <source>
        <dbReference type="Proteomes" id="UP000000819"/>
    </source>
</evidence>
<dbReference type="GeneID" id="77136338"/>
<comment type="similarity">
    <text evidence="1">Belongs to the CTAG/PCC1 family.</text>
</comment>
<evidence type="ECO:0000256" key="1">
    <source>
        <dbReference type="ARBA" id="ARBA00007073"/>
    </source>
</evidence>
<dbReference type="RefSeq" id="NP_001402482.1">
    <property type="nucleotide sequence ID" value="NM_001415585.1"/>
</dbReference>
<name>I7L4E6_ENCCU</name>
<accession>I7L4E6</accession>
<dbReference type="InterPro" id="IPR015419">
    <property type="entry name" value="CTAG/Pcc1"/>
</dbReference>
<dbReference type="Proteomes" id="UP000000819">
    <property type="component" value="Chromosome IV"/>
</dbReference>
<sequence>MEFQASLRLPCEDPEVVGAAISSEDDGVDRQSAVYSHEDGYLVVNVSAPRAKDLTKSLSSILSRFKLSVETIEMCKELREKRQAK</sequence>
<dbReference type="OrthoDB" id="10394570at2759"/>
<dbReference type="EMBL" id="AL590444">
    <property type="protein sequence ID" value="CCI73925.1"/>
    <property type="molecule type" value="Genomic_DNA"/>
</dbReference>
<reference evidence="2 3" key="1">
    <citation type="journal article" date="2001" name="Nature">
        <title>Genome sequence and gene compaction of the eukaryote parasite Encephalitozoon cuniculi.</title>
        <authorList>
            <person name="Katinka M.D."/>
            <person name="Duprat S."/>
            <person name="Cornillot E."/>
            <person name="Metenier G."/>
            <person name="Thomarat F."/>
            <person name="Prensier G."/>
            <person name="Barbe V."/>
            <person name="Peyretaillade E."/>
            <person name="Brottier P."/>
            <person name="Wincker P."/>
            <person name="Delbac F."/>
            <person name="El Alaoui H."/>
            <person name="Peyret P."/>
            <person name="Saurin W."/>
            <person name="Gouy M."/>
            <person name="Weissenbach J."/>
            <person name="Vivares C.P."/>
        </authorList>
    </citation>
    <scope>NUCLEOTIDE SEQUENCE [LARGE SCALE GENOMIC DNA]</scope>
    <source>
        <strain evidence="2 3">GB-M1</strain>
    </source>
</reference>
<dbReference type="HOGENOM" id="CLU_2512625_0_0_1"/>
<dbReference type="VEuPathDB" id="MicrosporidiaDB:ECU04_0575"/>
<dbReference type="AlphaFoldDB" id="I7L4E6"/>
<keyword evidence="3" id="KW-1185">Reference proteome</keyword>
<organism evidence="2 3">
    <name type="scientific">Encephalitozoon cuniculi (strain GB-M1)</name>
    <name type="common">Microsporidian parasite</name>
    <dbReference type="NCBI Taxonomy" id="284813"/>
    <lineage>
        <taxon>Eukaryota</taxon>
        <taxon>Fungi</taxon>
        <taxon>Fungi incertae sedis</taxon>
        <taxon>Microsporidia</taxon>
        <taxon>Unikaryonidae</taxon>
        <taxon>Encephalitozoon</taxon>
    </lineage>
</organism>
<protein>
    <submittedName>
        <fullName evidence="2">ECU04_0575 protein</fullName>
    </submittedName>
</protein>
<gene>
    <name evidence="2" type="ordered locus">ECU04_0575</name>
</gene>